<dbReference type="GO" id="GO:0005794">
    <property type="term" value="C:Golgi apparatus"/>
    <property type="evidence" value="ECO:0007669"/>
    <property type="project" value="TreeGrafter"/>
</dbReference>
<keyword evidence="11" id="KW-1185">Reference proteome</keyword>
<proteinExistence type="inferred from homology"/>
<feature type="transmembrane region" description="Helical" evidence="7">
    <location>
        <begin position="230"/>
        <end position="250"/>
    </location>
</feature>
<dbReference type="PROSITE" id="PS51382">
    <property type="entry name" value="SPX"/>
    <property type="match status" value="1"/>
</dbReference>
<dbReference type="CDD" id="cd14477">
    <property type="entry name" value="SPX_XPR1_like"/>
    <property type="match status" value="1"/>
</dbReference>
<accession>A0A1I8NM67</accession>
<dbReference type="InterPro" id="IPR004342">
    <property type="entry name" value="EXS_C"/>
</dbReference>
<feature type="transmembrane region" description="Helical" evidence="7">
    <location>
        <begin position="498"/>
        <end position="520"/>
    </location>
</feature>
<feature type="transmembrane region" description="Helical" evidence="7">
    <location>
        <begin position="546"/>
        <end position="567"/>
    </location>
</feature>
<feature type="transmembrane region" description="Helical" evidence="7">
    <location>
        <begin position="464"/>
        <end position="486"/>
    </location>
</feature>
<dbReference type="Pfam" id="PF03105">
    <property type="entry name" value="SPX"/>
    <property type="match status" value="3"/>
</dbReference>
<feature type="transmembrane region" description="Helical" evidence="7">
    <location>
        <begin position="338"/>
        <end position="357"/>
    </location>
</feature>
<dbReference type="AlphaFoldDB" id="A0A1I8NM67"/>
<feature type="region of interest" description="Disordered" evidence="6">
    <location>
        <begin position="647"/>
        <end position="691"/>
    </location>
</feature>
<dbReference type="GO" id="GO:0006817">
    <property type="term" value="P:phosphate ion transport"/>
    <property type="evidence" value="ECO:0007669"/>
    <property type="project" value="TreeGrafter"/>
</dbReference>
<dbReference type="PANTHER" id="PTHR10783:SF103">
    <property type="entry name" value="SOLUTE CARRIER FAMILY 53 MEMBER 1"/>
    <property type="match status" value="1"/>
</dbReference>
<feature type="domain" description="SPX" evidence="9">
    <location>
        <begin position="1"/>
        <end position="175"/>
    </location>
</feature>
<dbReference type="VEuPathDB" id="VectorBase:SCAU000232"/>
<evidence type="ECO:0000256" key="1">
    <source>
        <dbReference type="ARBA" id="ARBA00004141"/>
    </source>
</evidence>
<dbReference type="Proteomes" id="UP000095300">
    <property type="component" value="Unassembled WGS sequence"/>
</dbReference>
<evidence type="ECO:0000256" key="2">
    <source>
        <dbReference type="ARBA" id="ARBA00009665"/>
    </source>
</evidence>
<comment type="subcellular location">
    <subcellularLocation>
        <location evidence="1">Membrane</location>
        <topology evidence="1">Multi-pass membrane protein</topology>
    </subcellularLocation>
</comment>
<dbReference type="PROSITE" id="PS51380">
    <property type="entry name" value="EXS"/>
    <property type="match status" value="1"/>
</dbReference>
<organism evidence="10 11">
    <name type="scientific">Stomoxys calcitrans</name>
    <name type="common">Stable fly</name>
    <name type="synonym">Conops calcitrans</name>
    <dbReference type="NCBI Taxonomy" id="35570"/>
    <lineage>
        <taxon>Eukaryota</taxon>
        <taxon>Metazoa</taxon>
        <taxon>Ecdysozoa</taxon>
        <taxon>Arthropoda</taxon>
        <taxon>Hexapoda</taxon>
        <taxon>Insecta</taxon>
        <taxon>Pterygota</taxon>
        <taxon>Neoptera</taxon>
        <taxon>Endopterygota</taxon>
        <taxon>Diptera</taxon>
        <taxon>Brachycera</taxon>
        <taxon>Muscomorpha</taxon>
        <taxon>Muscoidea</taxon>
        <taxon>Muscidae</taxon>
        <taxon>Stomoxys</taxon>
    </lineage>
</organism>
<dbReference type="EnsemblMetazoa" id="SCAU000232-RA">
    <property type="protein sequence ID" value="SCAU000232-PA"/>
    <property type="gene ID" value="SCAU000232"/>
</dbReference>
<evidence type="ECO:0008006" key="12">
    <source>
        <dbReference type="Google" id="ProtNLM"/>
    </source>
</evidence>
<keyword evidence="4 7" id="KW-1133">Transmembrane helix</keyword>
<dbReference type="Pfam" id="PF03124">
    <property type="entry name" value="EXS"/>
    <property type="match status" value="1"/>
</dbReference>
<keyword evidence="3 7" id="KW-0812">Transmembrane</keyword>
<sequence>MKFSKKLEAHLTPEWRQQYVSYKDLKQMILNVSENGPIPQIDSRRAINVFNQVFEEEFFSECRKQLKKVNTFYAEKLAEATRRSNALSTSLSAIAEEFCLKKSSHSRYSCINAKDKLSTRSKKATLEELRNAYSELYLSLVLLQNYKFLNHTGFRKILKKHDKLLHNDLGSRWFSENVDMAYFFKNPEVERLIEETEYNVTQYLENGDRAQAMKRLRVPPLEEVQQVGTVFRMGLLVGAFMALFIQVVLTDLFTPATIKDKFYGVLLFRGPFYVILYLFFLGINVLHWRQYGVNHVLIFEINPRKRLTYSHILELHGGFGVLWCLCVLGFIYGPQLNISRYWFPLILLMAMMIFLLWPFNAFHLSGRLWLLKLMGRVFAAPFFPVGFADFWFGDQLCSLASCLLDLKYMMCFYTCNPKWSDNFEASKCLETDYLVNAIVLCLPAWFRFAQSLRRYRDTKQVHPFLVNAGKYFTTFPMVLFATLMAYHKADYSSFFQNPYVWCYIFATCIQSLYCYSWDILRDFGLFEKFQGKNIFLRDQIVYPAKFYYFVIVVNLFLRFFWLFAMMVTANCGVNNYLVDTAAGCLEIFRRYLWNYIRLENEHLNNVGQFRAVRDLFIAPIEDAKDRADLEKMMDEDDGVTNRRYTYLKENNNGIEPTENDKGPAHLEMMMDEDDGEENYNNTHFEDDDKED</sequence>
<evidence type="ECO:0000259" key="8">
    <source>
        <dbReference type="PROSITE" id="PS51380"/>
    </source>
</evidence>
<evidence type="ECO:0000313" key="10">
    <source>
        <dbReference type="EnsemblMetazoa" id="SCAU000232-PA"/>
    </source>
</evidence>
<protein>
    <recommendedName>
        <fullName evidence="12">EXS domain-containing protein</fullName>
    </recommendedName>
</protein>
<evidence type="ECO:0000256" key="7">
    <source>
        <dbReference type="SAM" id="Phobius"/>
    </source>
</evidence>
<reference evidence="10" key="1">
    <citation type="submission" date="2020-05" db="UniProtKB">
        <authorList>
            <consortium name="EnsemblMetazoa"/>
        </authorList>
    </citation>
    <scope>IDENTIFICATION</scope>
    <source>
        <strain evidence="10">USDA</strain>
    </source>
</reference>
<feature type="transmembrane region" description="Helical" evidence="7">
    <location>
        <begin position="262"/>
        <end position="286"/>
    </location>
</feature>
<dbReference type="GO" id="GO:0005886">
    <property type="term" value="C:plasma membrane"/>
    <property type="evidence" value="ECO:0007669"/>
    <property type="project" value="TreeGrafter"/>
</dbReference>
<evidence type="ECO:0000256" key="6">
    <source>
        <dbReference type="SAM" id="MobiDB-lite"/>
    </source>
</evidence>
<comment type="similarity">
    <text evidence="2">Belongs to the SYG1 (TC 2.A.94) family.</text>
</comment>
<evidence type="ECO:0000256" key="5">
    <source>
        <dbReference type="ARBA" id="ARBA00023136"/>
    </source>
</evidence>
<feature type="transmembrane region" description="Helical" evidence="7">
    <location>
        <begin position="307"/>
        <end position="332"/>
    </location>
</feature>
<evidence type="ECO:0000256" key="4">
    <source>
        <dbReference type="ARBA" id="ARBA00022989"/>
    </source>
</evidence>
<dbReference type="PANTHER" id="PTHR10783">
    <property type="entry name" value="XENOTROPIC AND POLYTROPIC RETROVIRUS RECEPTOR 1-RELATED"/>
    <property type="match status" value="1"/>
</dbReference>
<evidence type="ECO:0000313" key="11">
    <source>
        <dbReference type="Proteomes" id="UP000095300"/>
    </source>
</evidence>
<name>A0A1I8NM67_STOCA</name>
<evidence type="ECO:0000259" key="9">
    <source>
        <dbReference type="PROSITE" id="PS51382"/>
    </source>
</evidence>
<dbReference type="GO" id="GO:0016036">
    <property type="term" value="P:cellular response to phosphate starvation"/>
    <property type="evidence" value="ECO:0007669"/>
    <property type="project" value="TreeGrafter"/>
</dbReference>
<dbReference type="GO" id="GO:0000822">
    <property type="term" value="F:inositol hexakisphosphate binding"/>
    <property type="evidence" value="ECO:0007669"/>
    <property type="project" value="TreeGrafter"/>
</dbReference>
<feature type="domain" description="EXS" evidence="8">
    <location>
        <begin position="427"/>
        <end position="630"/>
    </location>
</feature>
<evidence type="ECO:0000256" key="3">
    <source>
        <dbReference type="ARBA" id="ARBA00022692"/>
    </source>
</evidence>
<dbReference type="InterPro" id="IPR004331">
    <property type="entry name" value="SPX_dom"/>
</dbReference>
<dbReference type="STRING" id="35570.A0A1I8NM67"/>
<dbReference type="OrthoDB" id="9970435at2759"/>
<keyword evidence="5 7" id="KW-0472">Membrane</keyword>
<gene>
    <name evidence="10" type="primary">106092473</name>
</gene>